<dbReference type="AlphaFoldDB" id="A0AAV8Z5C7"/>
<gene>
    <name evidence="2" type="ORF">NQ318_002206</name>
</gene>
<dbReference type="SMART" id="SM00251">
    <property type="entry name" value="SAM_PNT"/>
    <property type="match status" value="1"/>
</dbReference>
<dbReference type="EMBL" id="JAPWTK010000017">
    <property type="protein sequence ID" value="KAJ8958422.1"/>
    <property type="molecule type" value="Genomic_DNA"/>
</dbReference>
<comment type="caution">
    <text evidence="2">The sequence shown here is derived from an EMBL/GenBank/DDBJ whole genome shotgun (WGS) entry which is preliminary data.</text>
</comment>
<proteinExistence type="predicted"/>
<dbReference type="InterPro" id="IPR003118">
    <property type="entry name" value="Pointed_dom"/>
</dbReference>
<dbReference type="CDD" id="cd08536">
    <property type="entry name" value="SAM_PNT-Mae"/>
    <property type="match status" value="1"/>
</dbReference>
<dbReference type="InterPro" id="IPR013761">
    <property type="entry name" value="SAM/pointed_sf"/>
</dbReference>
<accession>A0AAV8Z5C7</accession>
<evidence type="ECO:0000313" key="3">
    <source>
        <dbReference type="Proteomes" id="UP001162162"/>
    </source>
</evidence>
<organism evidence="2 3">
    <name type="scientific">Aromia moschata</name>
    <dbReference type="NCBI Taxonomy" id="1265417"/>
    <lineage>
        <taxon>Eukaryota</taxon>
        <taxon>Metazoa</taxon>
        <taxon>Ecdysozoa</taxon>
        <taxon>Arthropoda</taxon>
        <taxon>Hexapoda</taxon>
        <taxon>Insecta</taxon>
        <taxon>Pterygota</taxon>
        <taxon>Neoptera</taxon>
        <taxon>Endopterygota</taxon>
        <taxon>Coleoptera</taxon>
        <taxon>Polyphaga</taxon>
        <taxon>Cucujiformia</taxon>
        <taxon>Chrysomeloidea</taxon>
        <taxon>Cerambycidae</taxon>
        <taxon>Cerambycinae</taxon>
        <taxon>Callichromatini</taxon>
        <taxon>Aromia</taxon>
    </lineage>
</organism>
<keyword evidence="3" id="KW-1185">Reference proteome</keyword>
<dbReference type="Pfam" id="PF02198">
    <property type="entry name" value="SAM_PNT"/>
    <property type="match status" value="1"/>
</dbReference>
<feature type="domain" description="PNT" evidence="1">
    <location>
        <begin position="67"/>
        <end position="151"/>
    </location>
</feature>
<protein>
    <recommendedName>
        <fullName evidence="1">PNT domain-containing protein</fullName>
    </recommendedName>
</protein>
<dbReference type="PROSITE" id="PS51433">
    <property type="entry name" value="PNT"/>
    <property type="match status" value="1"/>
</dbReference>
<name>A0AAV8Z5C7_9CUCU</name>
<dbReference type="SUPFAM" id="SSF47769">
    <property type="entry name" value="SAM/Pointed domain"/>
    <property type="match status" value="1"/>
</dbReference>
<evidence type="ECO:0000313" key="2">
    <source>
        <dbReference type="EMBL" id="KAJ8958422.1"/>
    </source>
</evidence>
<dbReference type="FunFam" id="1.10.150.50:FF:000061">
    <property type="entry name" value="Ets DNA-binding protein pokkuri"/>
    <property type="match status" value="1"/>
</dbReference>
<sequence>MRLKRIEEVFPYRVHRSMCFISKQEAGYVTVKYIIKIGYYNKKIKMALQTAESPVRYGVPSEWERLSSYRNQQSQSYEDNLPKDPRQWSREDVAQWLRHVTSVHNLPEVPSSRFLMNGKALCLMSPSMFLSRVPLGGKLLYKDFQLRLCAALYSRN</sequence>
<reference evidence="2" key="1">
    <citation type="journal article" date="2023" name="Insect Mol. Biol.">
        <title>Genome sequencing provides insights into the evolution of gene families encoding plant cell wall-degrading enzymes in longhorned beetles.</title>
        <authorList>
            <person name="Shin N.R."/>
            <person name="Okamura Y."/>
            <person name="Kirsch R."/>
            <person name="Pauchet Y."/>
        </authorList>
    </citation>
    <scope>NUCLEOTIDE SEQUENCE</scope>
    <source>
        <strain evidence="2">AMC_N1</strain>
    </source>
</reference>
<dbReference type="Proteomes" id="UP001162162">
    <property type="component" value="Unassembled WGS sequence"/>
</dbReference>
<evidence type="ECO:0000259" key="1">
    <source>
        <dbReference type="PROSITE" id="PS51433"/>
    </source>
</evidence>
<dbReference type="GO" id="GO:0043565">
    <property type="term" value="F:sequence-specific DNA binding"/>
    <property type="evidence" value="ECO:0007669"/>
    <property type="project" value="InterPro"/>
</dbReference>
<dbReference type="Gene3D" id="1.10.150.50">
    <property type="entry name" value="Transcription Factor, Ets-1"/>
    <property type="match status" value="1"/>
</dbReference>